<keyword evidence="11" id="KW-1185">Reference proteome</keyword>
<dbReference type="GO" id="GO:0004674">
    <property type="term" value="F:protein serine/threonine kinase activity"/>
    <property type="evidence" value="ECO:0007669"/>
    <property type="project" value="UniProtKB-KW"/>
</dbReference>
<keyword evidence="7" id="KW-0175">Coiled coil</keyword>
<dbReference type="STRING" id="51028.A0A0N4UWC5"/>
<dbReference type="PROSITE" id="PS00108">
    <property type="entry name" value="PROTEIN_KINASE_ST"/>
    <property type="match status" value="1"/>
</dbReference>
<feature type="compositionally biased region" description="Low complexity" evidence="8">
    <location>
        <begin position="758"/>
        <end position="769"/>
    </location>
</feature>
<evidence type="ECO:0000259" key="9">
    <source>
        <dbReference type="PROSITE" id="PS50011"/>
    </source>
</evidence>
<dbReference type="SUPFAM" id="SSF56112">
    <property type="entry name" value="Protein kinase-like (PK-like)"/>
    <property type="match status" value="1"/>
</dbReference>
<dbReference type="PROSITE" id="PS50011">
    <property type="entry name" value="PROTEIN_KINASE_DOM"/>
    <property type="match status" value="1"/>
</dbReference>
<evidence type="ECO:0000256" key="8">
    <source>
        <dbReference type="SAM" id="MobiDB-lite"/>
    </source>
</evidence>
<dbReference type="GO" id="GO:0035556">
    <property type="term" value="P:intracellular signal transduction"/>
    <property type="evidence" value="ECO:0007669"/>
    <property type="project" value="TreeGrafter"/>
</dbReference>
<dbReference type="WBParaSite" id="EVEC_0000177801-mRNA-1">
    <property type="protein sequence ID" value="EVEC_0000177801-mRNA-1"/>
    <property type="gene ID" value="EVEC_0000177801"/>
</dbReference>
<dbReference type="CDD" id="cd13990">
    <property type="entry name" value="STKc_TLK"/>
    <property type="match status" value="1"/>
</dbReference>
<evidence type="ECO:0000256" key="7">
    <source>
        <dbReference type="SAM" id="Coils"/>
    </source>
</evidence>
<keyword evidence="4" id="KW-0418">Kinase</keyword>
<evidence type="ECO:0000256" key="5">
    <source>
        <dbReference type="ARBA" id="ARBA00022840"/>
    </source>
</evidence>
<feature type="region of interest" description="Disordered" evidence="8">
    <location>
        <begin position="105"/>
        <end position="155"/>
    </location>
</feature>
<feature type="region of interest" description="Disordered" evidence="8">
    <location>
        <begin position="351"/>
        <end position="402"/>
    </location>
</feature>
<organism evidence="12">
    <name type="scientific">Enterobius vermicularis</name>
    <name type="common">Human pinworm</name>
    <dbReference type="NCBI Taxonomy" id="51028"/>
    <lineage>
        <taxon>Eukaryota</taxon>
        <taxon>Metazoa</taxon>
        <taxon>Ecdysozoa</taxon>
        <taxon>Nematoda</taxon>
        <taxon>Chromadorea</taxon>
        <taxon>Rhabditida</taxon>
        <taxon>Spirurina</taxon>
        <taxon>Oxyuridomorpha</taxon>
        <taxon>Oxyuroidea</taxon>
        <taxon>Oxyuridae</taxon>
        <taxon>Enterobius</taxon>
    </lineage>
</organism>
<accession>A0A0N4UWC5</accession>
<evidence type="ECO:0000256" key="1">
    <source>
        <dbReference type="ARBA" id="ARBA00022527"/>
    </source>
</evidence>
<evidence type="ECO:0000256" key="3">
    <source>
        <dbReference type="ARBA" id="ARBA00022741"/>
    </source>
</evidence>
<dbReference type="PANTHER" id="PTHR22974:SF23">
    <property type="entry name" value="TOUSLED-LIKE KINASE, ISOFORM G"/>
    <property type="match status" value="1"/>
</dbReference>
<dbReference type="EMBL" id="UXUI01007217">
    <property type="protein sequence ID" value="VDD86343.1"/>
    <property type="molecule type" value="Genomic_DNA"/>
</dbReference>
<keyword evidence="5 6" id="KW-0067">ATP-binding</keyword>
<feature type="coiled-coil region" evidence="7">
    <location>
        <begin position="426"/>
        <end position="460"/>
    </location>
</feature>
<evidence type="ECO:0000256" key="6">
    <source>
        <dbReference type="PROSITE-ProRule" id="PRU10141"/>
    </source>
</evidence>
<evidence type="ECO:0000313" key="11">
    <source>
        <dbReference type="Proteomes" id="UP000274131"/>
    </source>
</evidence>
<dbReference type="InterPro" id="IPR000719">
    <property type="entry name" value="Prot_kinase_dom"/>
</dbReference>
<keyword evidence="2" id="KW-0808">Transferase</keyword>
<evidence type="ECO:0000313" key="10">
    <source>
        <dbReference type="EMBL" id="VDD86343.1"/>
    </source>
</evidence>
<dbReference type="InterPro" id="IPR011009">
    <property type="entry name" value="Kinase-like_dom_sf"/>
</dbReference>
<feature type="binding site" evidence="6">
    <location>
        <position position="504"/>
    </location>
    <ligand>
        <name>ATP</name>
        <dbReference type="ChEBI" id="CHEBI:30616"/>
    </ligand>
</feature>
<dbReference type="GO" id="GO:0005634">
    <property type="term" value="C:nucleus"/>
    <property type="evidence" value="ECO:0007669"/>
    <property type="project" value="TreeGrafter"/>
</dbReference>
<dbReference type="FunFam" id="1.10.510.10:FF:000698">
    <property type="entry name" value="Serine/threonine-protein kinase tousled-like 1"/>
    <property type="match status" value="1"/>
</dbReference>
<feature type="domain" description="Protein kinase" evidence="9">
    <location>
        <begin position="475"/>
        <end position="751"/>
    </location>
</feature>
<dbReference type="AlphaFoldDB" id="A0A0N4UWC5"/>
<feature type="compositionally biased region" description="Low complexity" evidence="8">
    <location>
        <begin position="178"/>
        <end position="196"/>
    </location>
</feature>
<proteinExistence type="predicted"/>
<keyword evidence="3 6" id="KW-0547">Nucleotide-binding</keyword>
<dbReference type="InterPro" id="IPR017441">
    <property type="entry name" value="Protein_kinase_ATP_BS"/>
</dbReference>
<dbReference type="SMART" id="SM00220">
    <property type="entry name" value="S_TKc"/>
    <property type="match status" value="1"/>
</dbReference>
<feature type="region of interest" description="Disordered" evidence="8">
    <location>
        <begin position="754"/>
        <end position="777"/>
    </location>
</feature>
<keyword evidence="1" id="KW-0723">Serine/threonine-protein kinase</keyword>
<gene>
    <name evidence="10" type="ORF">EVEC_LOCUS1486</name>
</gene>
<dbReference type="GO" id="GO:0005524">
    <property type="term" value="F:ATP binding"/>
    <property type="evidence" value="ECO:0007669"/>
    <property type="project" value="UniProtKB-UniRule"/>
</dbReference>
<sequence length="777" mass="88259">MTTETAAEVVQQMSFASKNTFELEKRYFNTGPRAPRTFPTAAGVCSEQLPLNFSFGVTTEGQGNSNQSLQKAEAQENVDSAGGIAVASAPVAAAPVLQMPVNAPPTGEFSNLSSAGSVSDREPETPEKLTKSLKSASEKKAPRKRKRLEDQLKPDRKITECFRSLGSSPKRFSGAVQSINGGDSSSNDNFNSTSFSPLQNHRLTPNHLSYISSDSNQSPPQPARAKVDAESQTNDVVVTGEEVRSEIHKKDRLIEDLQRSLDDLKQQVIKRDRKVEACKETIKRLLIQQSKMERKQAKSKCMENCLRIGQFKPTRLREEFREMWSDGWAFEEISKTQQRIVNERNEIINASQNLRKRKPQANPAREVKSVNGSRSASMSNDGAQPSTSGVNTKSNDGDDLFARPELPKELSYQEYIEQDEIYRLRKEHLKKEEAELIAEKDRLERERNLHIRELKRVQYEESSRFKDHELLNNRYLLLSLLGKGGFSEVWRAFDLDENKYVACKIHHVNREWKEDKKANYVKHAMREKDIHKTLDHPRIVRLFDLFTIDNHSFCTVLEYCDGNDLDFYLKQNKQIPEKEARSIIMQVVSALRYLSEKKPPVIHYDLKPANILLQSGTTSGAIKITDFGLSKIMEDAEEGSIELTSQGAGTYWYLPPETFVVGCNPPKISSKVDVWSVGVIFYQCLYGRRPFGHEQTQQKILEENTILKATEVTFPTKPVVSSVAQDFIRRCLQYRKEERADIFELSKHELFRPRGTKASLPPSSPSARSARSEDPDF</sequence>
<dbReference type="Proteomes" id="UP000274131">
    <property type="component" value="Unassembled WGS sequence"/>
</dbReference>
<dbReference type="PROSITE" id="PS00107">
    <property type="entry name" value="PROTEIN_KINASE_ATP"/>
    <property type="match status" value="1"/>
</dbReference>
<name>A0A0N4UWC5_ENTVE</name>
<reference evidence="12" key="1">
    <citation type="submission" date="2017-02" db="UniProtKB">
        <authorList>
            <consortium name="WormBaseParasite"/>
        </authorList>
    </citation>
    <scope>IDENTIFICATION</scope>
</reference>
<evidence type="ECO:0000256" key="4">
    <source>
        <dbReference type="ARBA" id="ARBA00022777"/>
    </source>
</evidence>
<feature type="compositionally biased region" description="Basic and acidic residues" evidence="8">
    <location>
        <begin position="119"/>
        <end position="140"/>
    </location>
</feature>
<reference evidence="10 11" key="2">
    <citation type="submission" date="2018-10" db="EMBL/GenBank/DDBJ databases">
        <authorList>
            <consortium name="Pathogen Informatics"/>
        </authorList>
    </citation>
    <scope>NUCLEOTIDE SEQUENCE [LARGE SCALE GENOMIC DNA]</scope>
</reference>
<dbReference type="Gene3D" id="1.10.510.10">
    <property type="entry name" value="Transferase(Phosphotransferase) domain 1"/>
    <property type="match status" value="1"/>
</dbReference>
<feature type="compositionally biased region" description="Polar residues" evidence="8">
    <location>
        <begin position="197"/>
        <end position="218"/>
    </location>
</feature>
<feature type="region of interest" description="Disordered" evidence="8">
    <location>
        <begin position="172"/>
        <end position="233"/>
    </location>
</feature>
<evidence type="ECO:0000313" key="12">
    <source>
        <dbReference type="WBParaSite" id="EVEC_0000177801-mRNA-1"/>
    </source>
</evidence>
<feature type="compositionally biased region" description="Polar residues" evidence="8">
    <location>
        <begin position="370"/>
        <end position="394"/>
    </location>
</feature>
<dbReference type="InterPro" id="IPR008271">
    <property type="entry name" value="Ser/Thr_kinase_AS"/>
</dbReference>
<dbReference type="Pfam" id="PF00069">
    <property type="entry name" value="Pkinase"/>
    <property type="match status" value="1"/>
</dbReference>
<evidence type="ECO:0000256" key="2">
    <source>
        <dbReference type="ARBA" id="ARBA00022679"/>
    </source>
</evidence>
<dbReference type="GO" id="GO:0007059">
    <property type="term" value="P:chromosome segregation"/>
    <property type="evidence" value="ECO:0007669"/>
    <property type="project" value="TreeGrafter"/>
</dbReference>
<dbReference type="PANTHER" id="PTHR22974">
    <property type="entry name" value="MIXED LINEAGE PROTEIN KINASE"/>
    <property type="match status" value="1"/>
</dbReference>
<protein>
    <submittedName>
        <fullName evidence="12">Protein kinase domain-containing protein</fullName>
    </submittedName>
</protein>
<dbReference type="OrthoDB" id="346907at2759"/>
<feature type="compositionally biased region" description="Polar residues" evidence="8">
    <location>
        <begin position="108"/>
        <end position="117"/>
    </location>
</feature>
<feature type="coiled-coil region" evidence="7">
    <location>
        <begin position="247"/>
        <end position="295"/>
    </location>
</feature>